<dbReference type="AlphaFoldDB" id="A0A426XD32"/>
<gene>
    <name evidence="1" type="ORF">B296_00046472</name>
</gene>
<name>A0A426XD32_ENSVE</name>
<reference evidence="1 2" key="1">
    <citation type="journal article" date="2014" name="Agronomy (Basel)">
        <title>A Draft Genome Sequence for Ensete ventricosum, the Drought-Tolerant Tree Against Hunger.</title>
        <authorList>
            <person name="Harrison J."/>
            <person name="Moore K.A."/>
            <person name="Paszkiewicz K."/>
            <person name="Jones T."/>
            <person name="Grant M."/>
            <person name="Ambacheew D."/>
            <person name="Muzemil S."/>
            <person name="Studholme D.J."/>
        </authorList>
    </citation>
    <scope>NUCLEOTIDE SEQUENCE [LARGE SCALE GENOMIC DNA]</scope>
</reference>
<proteinExistence type="predicted"/>
<dbReference type="Proteomes" id="UP000287651">
    <property type="component" value="Unassembled WGS sequence"/>
</dbReference>
<sequence length="223" mass="23581">MSPKGSGRRNVVVGTGERATLTVDDMVWRASSGAGVAHGDWAGPLPALSMVNFRCLRNDEILMSLNWELAGASLATSFHGTFPAHTIKVLARGGSGLVPSGSSGTDQTERELRNLNGAGADPTEQELGSLNGARADPTEQELRNWNGAGADPTEQELGNLNGARADSTEHELGNLNLGFCRGGELGHKSWDLVKSREGELGHTSWDLAERVNSGTNPGIWLRG</sequence>
<organism evidence="1 2">
    <name type="scientific">Ensete ventricosum</name>
    <name type="common">Abyssinian banana</name>
    <name type="synonym">Musa ensete</name>
    <dbReference type="NCBI Taxonomy" id="4639"/>
    <lineage>
        <taxon>Eukaryota</taxon>
        <taxon>Viridiplantae</taxon>
        <taxon>Streptophyta</taxon>
        <taxon>Embryophyta</taxon>
        <taxon>Tracheophyta</taxon>
        <taxon>Spermatophyta</taxon>
        <taxon>Magnoliopsida</taxon>
        <taxon>Liliopsida</taxon>
        <taxon>Zingiberales</taxon>
        <taxon>Musaceae</taxon>
        <taxon>Ensete</taxon>
    </lineage>
</organism>
<evidence type="ECO:0000313" key="2">
    <source>
        <dbReference type="Proteomes" id="UP000287651"/>
    </source>
</evidence>
<dbReference type="EMBL" id="AMZH03022367">
    <property type="protein sequence ID" value="RRT37391.1"/>
    <property type="molecule type" value="Genomic_DNA"/>
</dbReference>
<comment type="caution">
    <text evidence="1">The sequence shown here is derived from an EMBL/GenBank/DDBJ whole genome shotgun (WGS) entry which is preliminary data.</text>
</comment>
<evidence type="ECO:0000313" key="1">
    <source>
        <dbReference type="EMBL" id="RRT37391.1"/>
    </source>
</evidence>
<accession>A0A426XD32</accession>
<protein>
    <submittedName>
        <fullName evidence="1">Uncharacterized protein</fullName>
    </submittedName>
</protein>